<comment type="caution">
    <text evidence="2">The sequence shown here is derived from an EMBL/GenBank/DDBJ whole genome shotgun (WGS) entry which is preliminary data.</text>
</comment>
<dbReference type="RefSeq" id="WP_265995808.1">
    <property type="nucleotide sequence ID" value="NZ_JAPJDN010000004.1"/>
</dbReference>
<organism evidence="2 3">
    <name type="scientific">Mycobacterium pinniadriaticum</name>
    <dbReference type="NCBI Taxonomy" id="2994102"/>
    <lineage>
        <taxon>Bacteria</taxon>
        <taxon>Bacillati</taxon>
        <taxon>Actinomycetota</taxon>
        <taxon>Actinomycetes</taxon>
        <taxon>Mycobacteriales</taxon>
        <taxon>Mycobacteriaceae</taxon>
        <taxon>Mycobacterium</taxon>
    </lineage>
</organism>
<dbReference type="EMBL" id="JAPJDO010000004">
    <property type="protein sequence ID" value="MCX2936443.1"/>
    <property type="molecule type" value="Genomic_DNA"/>
</dbReference>
<sequence>MSAAEYRRHLYRAVSVVVVAIVIGLSSAAPAAAEPAPEIQNAVVAARGAASCGALRYNPTVEHAADIVNRSTYAYLDHTAENVPADEPHPTAIVADLGVNASQVYSLQGAARNENDAIKGLLLEGRDAIPDCSYTDFGASLLHEEQSGYILAVVILVGT</sequence>
<keyword evidence="3" id="KW-1185">Reference proteome</keyword>
<dbReference type="Proteomes" id="UP001300745">
    <property type="component" value="Unassembled WGS sequence"/>
</dbReference>
<feature type="chain" id="PRO_5047059991" description="CAP domain-containing protein" evidence="1">
    <location>
        <begin position="32"/>
        <end position="159"/>
    </location>
</feature>
<reference evidence="2 3" key="1">
    <citation type="submission" date="2022-11" db="EMBL/GenBank/DDBJ databases">
        <title>Mycobacterium sp. nov.</title>
        <authorList>
            <person name="Papic B."/>
            <person name="Spicic S."/>
            <person name="Duvnjak S."/>
        </authorList>
    </citation>
    <scope>NUCLEOTIDE SEQUENCE [LARGE SCALE GENOMIC DNA]</scope>
    <source>
        <strain evidence="2 3">CVI_P4</strain>
    </source>
</reference>
<keyword evidence="1" id="KW-0732">Signal</keyword>
<protein>
    <recommendedName>
        <fullName evidence="4">CAP domain-containing protein</fullName>
    </recommendedName>
</protein>
<gene>
    <name evidence="2" type="ORF">ORI27_07025</name>
</gene>
<feature type="signal peptide" evidence="1">
    <location>
        <begin position="1"/>
        <end position="31"/>
    </location>
</feature>
<accession>A0ABT3SA97</accession>
<name>A0ABT3SA97_9MYCO</name>
<proteinExistence type="predicted"/>
<evidence type="ECO:0000313" key="3">
    <source>
        <dbReference type="Proteomes" id="UP001300745"/>
    </source>
</evidence>
<evidence type="ECO:0008006" key="4">
    <source>
        <dbReference type="Google" id="ProtNLM"/>
    </source>
</evidence>
<evidence type="ECO:0000313" key="2">
    <source>
        <dbReference type="EMBL" id="MCX2936443.1"/>
    </source>
</evidence>
<evidence type="ECO:0000256" key="1">
    <source>
        <dbReference type="SAM" id="SignalP"/>
    </source>
</evidence>